<dbReference type="FunFam" id="3.40.640.10:FF:000030">
    <property type="entry name" value="Low-specificity L-threonine aldolase"/>
    <property type="match status" value="1"/>
</dbReference>
<dbReference type="GO" id="GO:0016740">
    <property type="term" value="F:transferase activity"/>
    <property type="evidence" value="ECO:0007669"/>
    <property type="project" value="UniProtKB-KW"/>
</dbReference>
<feature type="domain" description="Aromatic amino acid beta-eliminating lyase/threonine aldolase" evidence="5">
    <location>
        <begin position="128"/>
        <end position="406"/>
    </location>
</feature>
<dbReference type="PANTHER" id="PTHR48097:SF9">
    <property type="entry name" value="L-THREONINE ALDOLASE"/>
    <property type="match status" value="1"/>
</dbReference>
<evidence type="ECO:0000256" key="4">
    <source>
        <dbReference type="ARBA" id="ARBA00023239"/>
    </source>
</evidence>
<reference evidence="6" key="1">
    <citation type="journal article" date="2020" name="New Phytol.">
        <title>Comparative genomics reveals dynamic genome evolution in host specialist ectomycorrhizal fungi.</title>
        <authorList>
            <person name="Lofgren L.A."/>
            <person name="Nguyen N.H."/>
            <person name="Vilgalys R."/>
            <person name="Ruytinx J."/>
            <person name="Liao H.L."/>
            <person name="Branco S."/>
            <person name="Kuo A."/>
            <person name="LaButti K."/>
            <person name="Lipzen A."/>
            <person name="Andreopoulos W."/>
            <person name="Pangilinan J."/>
            <person name="Riley R."/>
            <person name="Hundley H."/>
            <person name="Na H."/>
            <person name="Barry K."/>
            <person name="Grigoriev I.V."/>
            <person name="Stajich J.E."/>
            <person name="Kennedy P.G."/>
        </authorList>
    </citation>
    <scope>NUCLEOTIDE SEQUENCE</scope>
    <source>
        <strain evidence="6">DOB743</strain>
    </source>
</reference>
<name>A0A9P6ZVC3_9AGAM</name>
<protein>
    <submittedName>
        <fullName evidence="6">Pyridoxal phosphate-dependent transferase</fullName>
    </submittedName>
</protein>
<dbReference type="AlphaFoldDB" id="A0A9P6ZVC3"/>
<dbReference type="InterPro" id="IPR015421">
    <property type="entry name" value="PyrdxlP-dep_Trfase_major"/>
</dbReference>
<dbReference type="Gene3D" id="3.40.640.10">
    <property type="entry name" value="Type I PLP-dependent aspartate aminotransferase-like (Major domain)"/>
    <property type="match status" value="1"/>
</dbReference>
<dbReference type="GO" id="GO:0006545">
    <property type="term" value="P:glycine biosynthetic process"/>
    <property type="evidence" value="ECO:0007669"/>
    <property type="project" value="TreeGrafter"/>
</dbReference>
<dbReference type="Proteomes" id="UP000714275">
    <property type="component" value="Unassembled WGS sequence"/>
</dbReference>
<dbReference type="EMBL" id="JABBWD010000021">
    <property type="protein sequence ID" value="KAG1777445.1"/>
    <property type="molecule type" value="Genomic_DNA"/>
</dbReference>
<gene>
    <name evidence="6" type="ORF">EV702DRAFT_1103380</name>
</gene>
<keyword evidence="4" id="KW-0456">Lyase</keyword>
<comment type="caution">
    <text evidence="6">The sequence shown here is derived from an EMBL/GenBank/DDBJ whole genome shotgun (WGS) entry which is preliminary data.</text>
</comment>
<comment type="cofactor">
    <cofactor evidence="1">
        <name>pyridoxal 5'-phosphate</name>
        <dbReference type="ChEBI" id="CHEBI:597326"/>
    </cofactor>
</comment>
<comment type="similarity">
    <text evidence="2">Belongs to the threonine aldolase family.</text>
</comment>
<keyword evidence="6" id="KW-0808">Transferase</keyword>
<dbReference type="InterPro" id="IPR001597">
    <property type="entry name" value="ArAA_b-elim_lyase/Thr_aldolase"/>
</dbReference>
<dbReference type="OrthoDB" id="10261951at2759"/>
<dbReference type="PANTHER" id="PTHR48097">
    <property type="entry name" value="L-THREONINE ALDOLASE-RELATED"/>
    <property type="match status" value="1"/>
</dbReference>
<keyword evidence="7" id="KW-1185">Reference proteome</keyword>
<evidence type="ECO:0000313" key="6">
    <source>
        <dbReference type="EMBL" id="KAG1777445.1"/>
    </source>
</evidence>
<evidence type="ECO:0000259" key="5">
    <source>
        <dbReference type="Pfam" id="PF01212"/>
    </source>
</evidence>
<dbReference type="InterPro" id="IPR015424">
    <property type="entry name" value="PyrdxlP-dep_Trfase"/>
</dbReference>
<evidence type="ECO:0000256" key="1">
    <source>
        <dbReference type="ARBA" id="ARBA00001933"/>
    </source>
</evidence>
<evidence type="ECO:0000256" key="2">
    <source>
        <dbReference type="ARBA" id="ARBA00006966"/>
    </source>
</evidence>
<dbReference type="Pfam" id="PF01212">
    <property type="entry name" value="Beta_elim_lyase"/>
    <property type="match status" value="1"/>
</dbReference>
<evidence type="ECO:0000313" key="7">
    <source>
        <dbReference type="Proteomes" id="UP000714275"/>
    </source>
</evidence>
<organism evidence="6 7">
    <name type="scientific">Suillus placidus</name>
    <dbReference type="NCBI Taxonomy" id="48579"/>
    <lineage>
        <taxon>Eukaryota</taxon>
        <taxon>Fungi</taxon>
        <taxon>Dikarya</taxon>
        <taxon>Basidiomycota</taxon>
        <taxon>Agaricomycotina</taxon>
        <taxon>Agaricomycetes</taxon>
        <taxon>Agaricomycetidae</taxon>
        <taxon>Boletales</taxon>
        <taxon>Suillineae</taxon>
        <taxon>Suillaceae</taxon>
        <taxon>Suillus</taxon>
    </lineage>
</organism>
<dbReference type="GO" id="GO:0006567">
    <property type="term" value="P:L-threonine catabolic process"/>
    <property type="evidence" value="ECO:0007669"/>
    <property type="project" value="TreeGrafter"/>
</dbReference>
<proteinExistence type="inferred from homology"/>
<sequence length="495" mass="54297">MLCELGRPGGGPRIDELKRTSVCKRSPDVQTYFHDSHMVRISITTSFRPRGVIITRLESFLPKPGTRILSSVRACNHNRHFSSRIPLPPLFKMDSKLASIIEQVKVDIITPTQQYDNARQLEEVSRTFISDTITVPTKEMFAYAVQTSLGDDVYNEPSTIALEAHIAKLTGKEAALFVSSGTMGNQLAIRTHLQQPPNSIICDVRAHINKYEAGGAAIHSGALQNALTPKNGHHLTLKDIEPHVVFGTDVHSAPTRIICLENTLNGTIMPQSDIIEIADFALKNDILMHLDGARLWHVAAETRTPIDELCAPFDSVSLCFSKGLGAPVGTCLVGPKPFIQKARWFRKIFGGGMRQTGVLAGSVAYALTHNFPLLPRVHALAKRLQAGLEGLQVGILSPAETCMVFYDPSTIGVEYWEIIDRAAALPNPISLTGSRLVVHIQTSPKAVEDFLLLIRTLKEEKVQAGIVPSPINSDGMRNVYVRATRPSHPPDDSTH</sequence>
<dbReference type="GO" id="GO:0005829">
    <property type="term" value="C:cytosol"/>
    <property type="evidence" value="ECO:0007669"/>
    <property type="project" value="TreeGrafter"/>
</dbReference>
<accession>A0A9P6ZVC3</accession>
<dbReference type="InterPro" id="IPR023603">
    <property type="entry name" value="Low_specificity_L-TA-like"/>
</dbReference>
<dbReference type="GO" id="GO:0008732">
    <property type="term" value="F:L-allo-threonine aldolase activity"/>
    <property type="evidence" value="ECO:0007669"/>
    <property type="project" value="TreeGrafter"/>
</dbReference>
<dbReference type="SUPFAM" id="SSF53383">
    <property type="entry name" value="PLP-dependent transferases"/>
    <property type="match status" value="1"/>
</dbReference>
<keyword evidence="3" id="KW-0663">Pyridoxal phosphate</keyword>
<evidence type="ECO:0000256" key="3">
    <source>
        <dbReference type="ARBA" id="ARBA00022898"/>
    </source>
</evidence>
<dbReference type="NCBIfam" id="NF041359">
    <property type="entry name" value="GntG_guanitoxin"/>
    <property type="match status" value="1"/>
</dbReference>